<accession>A0A830GEB3</accession>
<dbReference type="EMBL" id="BMOQ01000006">
    <property type="protein sequence ID" value="GGN20823.1"/>
    <property type="molecule type" value="Genomic_DNA"/>
</dbReference>
<feature type="domain" description="Peptidase M20 dimerisation" evidence="2">
    <location>
        <begin position="221"/>
        <end position="316"/>
    </location>
</feature>
<feature type="binding site" evidence="1">
    <location>
        <position position="397"/>
    </location>
    <ligand>
        <name>Mn(2+)</name>
        <dbReference type="ChEBI" id="CHEBI:29035"/>
        <label>1</label>
    </ligand>
</feature>
<dbReference type="PANTHER" id="PTHR30575:SF3">
    <property type="entry name" value="PEPTIDASE M20 DIMERISATION DOMAIN-CONTAINING PROTEIN"/>
    <property type="match status" value="1"/>
</dbReference>
<dbReference type="GO" id="GO:0071713">
    <property type="term" value="F:para-aminobenzoyl-glutamate hydrolase activity"/>
    <property type="evidence" value="ECO:0007669"/>
    <property type="project" value="TreeGrafter"/>
</dbReference>
<dbReference type="GO" id="GO:0005737">
    <property type="term" value="C:cytoplasm"/>
    <property type="evidence" value="ECO:0007669"/>
    <property type="project" value="TreeGrafter"/>
</dbReference>
<dbReference type="Pfam" id="PF01546">
    <property type="entry name" value="Peptidase_M20"/>
    <property type="match status" value="1"/>
</dbReference>
<dbReference type="Pfam" id="PF07687">
    <property type="entry name" value="M20_dimer"/>
    <property type="match status" value="1"/>
</dbReference>
<feature type="binding site" evidence="1">
    <location>
        <position position="201"/>
    </location>
    <ligand>
        <name>Mn(2+)</name>
        <dbReference type="ChEBI" id="CHEBI:29035"/>
        <label>2</label>
    </ligand>
</feature>
<dbReference type="Proteomes" id="UP000608850">
    <property type="component" value="Unassembled WGS sequence"/>
</dbReference>
<comment type="caution">
    <text evidence="3">The sequence shown here is derived from an EMBL/GenBank/DDBJ whole genome shotgun (WGS) entry which is preliminary data.</text>
</comment>
<sequence length="427" mass="45176">MTSEHVRGRLSEVRRAFHRHPEPAWCEFRTTCRLVEELRGIGVDELHVGRDAIAEDERMAVPDADTLDRWYERAREAGVDPGVLERLVGGYTGAVAVLERGEGPTIGLRVDIDGLHIEEAAGESHAPAAEGFRSETDGTMHACGHDAHVTVGLGVLEAVKASEFAGTFKVFFQPAEEESGGGKAMAESEHMDDVDCLFAVHVGLGHPTGEVVAGIVEPLAMAHITATFHGEAAHAGNAPQEGRNTIQAASRAVGDLYGIPRHADGATRVNVGRIEGGSASNVVADETTVWGEVRGETTALMRYMQDAFTRRVEAAAAAHGCTVDVDVVSESPRADSDPDLAALVGDAARGRADVDTVHESAPFGASEDATFLMRHVQEAGGLATYAVVGTDHPGDHHTPTFDVDERTLDTGVGVLSDAVLAAAEDHR</sequence>
<evidence type="ECO:0000313" key="4">
    <source>
        <dbReference type="Proteomes" id="UP000608850"/>
    </source>
</evidence>
<dbReference type="SUPFAM" id="SSF53187">
    <property type="entry name" value="Zn-dependent exopeptidases"/>
    <property type="match status" value="1"/>
</dbReference>
<dbReference type="InterPro" id="IPR011650">
    <property type="entry name" value="Peptidase_M20_dimer"/>
</dbReference>
<feature type="binding site" evidence="1">
    <location>
        <position position="145"/>
    </location>
    <ligand>
        <name>Mn(2+)</name>
        <dbReference type="ChEBI" id="CHEBI:29035"/>
        <label>2</label>
    </ligand>
</feature>
<dbReference type="GO" id="GO:0016805">
    <property type="term" value="F:dipeptidase activity"/>
    <property type="evidence" value="ECO:0007669"/>
    <property type="project" value="TreeGrafter"/>
</dbReference>
<keyword evidence="4" id="KW-1185">Reference proteome</keyword>
<gene>
    <name evidence="3" type="ORF">GCM10009021_22550</name>
</gene>
<dbReference type="RefSeq" id="WP_188879076.1">
    <property type="nucleotide sequence ID" value="NZ_BMOQ01000006.1"/>
</dbReference>
<organism evidence="3 4">
    <name type="scientific">Halarchaeum nitratireducens</name>
    <dbReference type="NCBI Taxonomy" id="489913"/>
    <lineage>
        <taxon>Archaea</taxon>
        <taxon>Methanobacteriati</taxon>
        <taxon>Methanobacteriota</taxon>
        <taxon>Stenosarchaea group</taxon>
        <taxon>Halobacteria</taxon>
        <taxon>Halobacteriales</taxon>
        <taxon>Halobacteriaceae</taxon>
    </lineage>
</organism>
<dbReference type="SUPFAM" id="SSF55031">
    <property type="entry name" value="Bacterial exopeptidase dimerisation domain"/>
    <property type="match status" value="1"/>
</dbReference>
<dbReference type="AlphaFoldDB" id="A0A830GEB3"/>
<evidence type="ECO:0000259" key="2">
    <source>
        <dbReference type="Pfam" id="PF07687"/>
    </source>
</evidence>
<dbReference type="InterPro" id="IPR017439">
    <property type="entry name" value="Amidohydrolase"/>
</dbReference>
<evidence type="ECO:0000256" key="1">
    <source>
        <dbReference type="PIRSR" id="PIRSR005962-1"/>
    </source>
</evidence>
<dbReference type="InterPro" id="IPR036264">
    <property type="entry name" value="Bact_exopeptidase_dim_dom"/>
</dbReference>
<dbReference type="Gene3D" id="3.40.630.10">
    <property type="entry name" value="Zn peptidases"/>
    <property type="match status" value="2"/>
</dbReference>
<keyword evidence="1" id="KW-0479">Metal-binding</keyword>
<dbReference type="PANTHER" id="PTHR30575">
    <property type="entry name" value="PEPTIDASE M20"/>
    <property type="match status" value="1"/>
</dbReference>
<dbReference type="GO" id="GO:0046872">
    <property type="term" value="F:metal ion binding"/>
    <property type="evidence" value="ECO:0007669"/>
    <property type="project" value="UniProtKB-KW"/>
</dbReference>
<evidence type="ECO:0000313" key="3">
    <source>
        <dbReference type="EMBL" id="GGN20823.1"/>
    </source>
</evidence>
<dbReference type="GO" id="GO:0046657">
    <property type="term" value="P:folic acid catabolic process"/>
    <property type="evidence" value="ECO:0007669"/>
    <property type="project" value="TreeGrafter"/>
</dbReference>
<protein>
    <recommendedName>
        <fullName evidence="2">Peptidase M20 dimerisation domain-containing protein</fullName>
    </recommendedName>
</protein>
<dbReference type="InterPro" id="IPR002933">
    <property type="entry name" value="Peptidase_M20"/>
</dbReference>
<dbReference type="NCBIfam" id="TIGR01891">
    <property type="entry name" value="amidohydrolases"/>
    <property type="match status" value="1"/>
</dbReference>
<feature type="binding site" evidence="1">
    <location>
        <position position="143"/>
    </location>
    <ligand>
        <name>Mn(2+)</name>
        <dbReference type="ChEBI" id="CHEBI:29035"/>
        <label>2</label>
    </ligand>
</feature>
<dbReference type="PIRSF" id="PIRSF005962">
    <property type="entry name" value="Pept_M20D_amidohydro"/>
    <property type="match status" value="1"/>
</dbReference>
<comment type="cofactor">
    <cofactor evidence="1">
        <name>Mn(2+)</name>
        <dbReference type="ChEBI" id="CHEBI:29035"/>
    </cofactor>
    <text evidence="1">The Mn(2+) ion enhances activity.</text>
</comment>
<reference evidence="3 4" key="1">
    <citation type="journal article" date="2019" name="Int. J. Syst. Evol. Microbiol.">
        <title>The Global Catalogue of Microorganisms (GCM) 10K type strain sequencing project: providing services to taxonomists for standard genome sequencing and annotation.</title>
        <authorList>
            <consortium name="The Broad Institute Genomics Platform"/>
            <consortium name="The Broad Institute Genome Sequencing Center for Infectious Disease"/>
            <person name="Wu L."/>
            <person name="Ma J."/>
        </authorList>
    </citation>
    <scope>NUCLEOTIDE SEQUENCE [LARGE SCALE GENOMIC DNA]</scope>
    <source>
        <strain evidence="3 4">JCM 16331</strain>
    </source>
</reference>
<feature type="binding site" evidence="1">
    <location>
        <position position="177"/>
    </location>
    <ligand>
        <name>Mn(2+)</name>
        <dbReference type="ChEBI" id="CHEBI:29035"/>
        <label>2</label>
    </ligand>
</feature>
<keyword evidence="1" id="KW-0464">Manganese</keyword>
<dbReference type="OrthoDB" id="247417at2157"/>
<dbReference type="InterPro" id="IPR052030">
    <property type="entry name" value="Peptidase_M20/M20A_hydrolases"/>
</dbReference>
<name>A0A830GEB3_9EURY</name>
<proteinExistence type="predicted"/>